<sequence length="268" mass="30967">MFIGDSIHFNQWQSMVCMVQSTIQSGNHTFNNTAQMSIFNIEEYNATIAFYWAPFLVESNVDPPSMRYGKTDPIITLQSISKHGDYWKDSDYLVFNTYIWWLRHPKIKVLQGSTDFDEIEIYIAYEQVLRSWANWLDQNIDPNRTSVFFSSMSPTHVRSSYWGGNEGISMCGKETEPIQLNTSRQLDVGTNRRLFEIAVNATRSTTKVPVRFLNVTTMSEYRKDAHISFYGSRSAKDPGTLADCLHWCLPGLPDTWNELLSLYIIHRA</sequence>
<dbReference type="PANTHER" id="PTHR32285:SF157">
    <property type="entry name" value="PROTEIN TRICHOME BIREFRINGENCE-LIKE 30"/>
    <property type="match status" value="1"/>
</dbReference>
<dbReference type="Proteomes" id="UP000467841">
    <property type="component" value="Unassembled WGS sequence"/>
</dbReference>
<dbReference type="PANTHER" id="PTHR32285">
    <property type="entry name" value="PROTEIN TRICHOME BIREFRINGENCE-LIKE 9-RELATED"/>
    <property type="match status" value="1"/>
</dbReference>
<dbReference type="GO" id="GO:0005794">
    <property type="term" value="C:Golgi apparatus"/>
    <property type="evidence" value="ECO:0007669"/>
    <property type="project" value="TreeGrafter"/>
</dbReference>
<comment type="similarity">
    <text evidence="1">Belongs to the PC-esterase family. TBL subfamily.</text>
</comment>
<reference evidence="3" key="1">
    <citation type="submission" date="2020-01" db="EMBL/GenBank/DDBJ databases">
        <authorList>
            <person name="Mishra B."/>
        </authorList>
    </citation>
    <scope>NUCLEOTIDE SEQUENCE [LARGE SCALE GENOMIC DNA]</scope>
</reference>
<gene>
    <name evidence="3" type="ORF">MERR_LOCUS16150</name>
</gene>
<dbReference type="OrthoDB" id="1932925at2759"/>
<accession>A0A6D2IVF3</accession>
<evidence type="ECO:0000313" key="4">
    <source>
        <dbReference type="Proteomes" id="UP000467841"/>
    </source>
</evidence>
<evidence type="ECO:0000259" key="2">
    <source>
        <dbReference type="Pfam" id="PF13839"/>
    </source>
</evidence>
<evidence type="ECO:0000256" key="1">
    <source>
        <dbReference type="ARBA" id="ARBA00007727"/>
    </source>
</evidence>
<protein>
    <recommendedName>
        <fullName evidence="2">Trichome birefringence-like C-terminal domain-containing protein</fullName>
    </recommendedName>
</protein>
<keyword evidence="4" id="KW-1185">Reference proteome</keyword>
<organism evidence="3 4">
    <name type="scientific">Microthlaspi erraticum</name>
    <dbReference type="NCBI Taxonomy" id="1685480"/>
    <lineage>
        <taxon>Eukaryota</taxon>
        <taxon>Viridiplantae</taxon>
        <taxon>Streptophyta</taxon>
        <taxon>Embryophyta</taxon>
        <taxon>Tracheophyta</taxon>
        <taxon>Spermatophyta</taxon>
        <taxon>Magnoliopsida</taxon>
        <taxon>eudicotyledons</taxon>
        <taxon>Gunneridae</taxon>
        <taxon>Pentapetalae</taxon>
        <taxon>rosids</taxon>
        <taxon>malvids</taxon>
        <taxon>Brassicales</taxon>
        <taxon>Brassicaceae</taxon>
        <taxon>Coluteocarpeae</taxon>
        <taxon>Microthlaspi</taxon>
    </lineage>
</organism>
<dbReference type="EMBL" id="CACVBM020001074">
    <property type="protein sequence ID" value="CAA7028915.1"/>
    <property type="molecule type" value="Genomic_DNA"/>
</dbReference>
<dbReference type="InterPro" id="IPR029962">
    <property type="entry name" value="TBL"/>
</dbReference>
<proteinExistence type="inferred from homology"/>
<feature type="domain" description="Trichome birefringence-like C-terminal" evidence="2">
    <location>
        <begin position="1"/>
        <end position="261"/>
    </location>
</feature>
<name>A0A6D2IVF3_9BRAS</name>
<evidence type="ECO:0000313" key="3">
    <source>
        <dbReference type="EMBL" id="CAA7028915.1"/>
    </source>
</evidence>
<dbReference type="AlphaFoldDB" id="A0A6D2IVF3"/>
<comment type="caution">
    <text evidence="3">The sequence shown here is derived from an EMBL/GenBank/DDBJ whole genome shotgun (WGS) entry which is preliminary data.</text>
</comment>
<dbReference type="GO" id="GO:0016413">
    <property type="term" value="F:O-acetyltransferase activity"/>
    <property type="evidence" value="ECO:0007669"/>
    <property type="project" value="InterPro"/>
</dbReference>
<dbReference type="Pfam" id="PF13839">
    <property type="entry name" value="PC-Esterase"/>
    <property type="match status" value="1"/>
</dbReference>
<dbReference type="InterPro" id="IPR026057">
    <property type="entry name" value="TBL_C"/>
</dbReference>